<dbReference type="InterPro" id="IPR001478">
    <property type="entry name" value="PDZ"/>
</dbReference>
<evidence type="ECO:0000256" key="4">
    <source>
        <dbReference type="ARBA" id="ARBA00019897"/>
    </source>
</evidence>
<feature type="transmembrane region" description="Helical" evidence="14">
    <location>
        <begin position="382"/>
        <end position="403"/>
    </location>
</feature>
<evidence type="ECO:0000256" key="6">
    <source>
        <dbReference type="ARBA" id="ARBA00022692"/>
    </source>
</evidence>
<dbReference type="CDD" id="cd06163">
    <property type="entry name" value="S2P-M50_PDZ_RseP-like"/>
    <property type="match status" value="1"/>
</dbReference>
<keyword evidence="8" id="KW-0862">Zinc</keyword>
<dbReference type="GO" id="GO:0008237">
    <property type="term" value="F:metallopeptidase activity"/>
    <property type="evidence" value="ECO:0007669"/>
    <property type="project" value="UniProtKB-KW"/>
</dbReference>
<keyword evidence="9 14" id="KW-1133">Transmembrane helix</keyword>
<evidence type="ECO:0000256" key="8">
    <source>
        <dbReference type="ARBA" id="ARBA00022833"/>
    </source>
</evidence>
<dbReference type="InterPro" id="IPR004387">
    <property type="entry name" value="Pept_M50_Zn"/>
</dbReference>
<evidence type="ECO:0000313" key="16">
    <source>
        <dbReference type="EMBL" id="MBD1321702.1"/>
    </source>
</evidence>
<protein>
    <recommendedName>
        <fullName evidence="4">Zinc metalloprotease Rip1</fullName>
    </recommendedName>
    <alternativeName>
        <fullName evidence="12">S2P endopeptidase</fullName>
    </alternativeName>
    <alternativeName>
        <fullName evidence="13">Site-2-type intramembrane protease</fullName>
    </alternativeName>
</protein>
<dbReference type="PANTHER" id="PTHR42837">
    <property type="entry name" value="REGULATOR OF SIGMA-E PROTEASE RSEP"/>
    <property type="match status" value="1"/>
</dbReference>
<gene>
    <name evidence="16" type="ORF">IDF66_19160</name>
</gene>
<dbReference type="InterPro" id="IPR041489">
    <property type="entry name" value="PDZ_6"/>
</dbReference>
<evidence type="ECO:0000256" key="10">
    <source>
        <dbReference type="ARBA" id="ARBA00023049"/>
    </source>
</evidence>
<sequence>MSFALGVVLFAAALVLSVAWHECGHMWAAQATGMKVRRYFVGFGPTLWSTRRGETEYGVKALPLGGFCDIAGMTPYDEIAEEDRPRAMYLQKPWKRLVVLLAGPAQNFVLGFVLVVIVGAIFGLPNISQDPVPATVSKTSCVSATTTYSETAEPVRTPCVGNGPAADAGLRAGDTIVAVNGQSVSDYSEVSKQIGTGSDPVAMTVQRGGEKVDLTIVPQPATIVVQRSDGTKETEQARQVGITFTPPPNINHYDGLEVIPASFAFTGDLFVATWDALLSMPSKVSALWTAVTGGERSADTPVSVYGASVLGGQAVERGAWSTFLLLLISINFFLGLFNLVPLLPLDGGHMAIVGYEKARNTVRGWFGRAAGGPVDYLKLMPITYAVVIIMGGFMVLTVTADIVNPIELFK</sequence>
<evidence type="ECO:0000256" key="14">
    <source>
        <dbReference type="SAM" id="Phobius"/>
    </source>
</evidence>
<feature type="domain" description="PDZ" evidence="15">
    <location>
        <begin position="162"/>
        <end position="209"/>
    </location>
</feature>
<dbReference type="Pfam" id="PF17820">
    <property type="entry name" value="PDZ_6"/>
    <property type="match status" value="1"/>
</dbReference>
<dbReference type="EMBL" id="JACWMS010000004">
    <property type="protein sequence ID" value="MBD1321702.1"/>
    <property type="molecule type" value="Genomic_DNA"/>
</dbReference>
<evidence type="ECO:0000256" key="9">
    <source>
        <dbReference type="ARBA" id="ARBA00022989"/>
    </source>
</evidence>
<keyword evidence="6 14" id="KW-0812">Transmembrane</keyword>
<organism evidence="16 17">
    <name type="scientific">Gordonia hankookensis</name>
    <dbReference type="NCBI Taxonomy" id="589403"/>
    <lineage>
        <taxon>Bacteria</taxon>
        <taxon>Bacillati</taxon>
        <taxon>Actinomycetota</taxon>
        <taxon>Actinomycetes</taxon>
        <taxon>Mycobacteriales</taxon>
        <taxon>Gordoniaceae</taxon>
        <taxon>Gordonia</taxon>
    </lineage>
</organism>
<comment type="cofactor">
    <cofactor evidence="1">
        <name>Zn(2+)</name>
        <dbReference type="ChEBI" id="CHEBI:29105"/>
    </cofactor>
</comment>
<dbReference type="RefSeq" id="WP_190268204.1">
    <property type="nucleotide sequence ID" value="NZ_BAABAD010000002.1"/>
</dbReference>
<dbReference type="InterPro" id="IPR008915">
    <property type="entry name" value="Peptidase_M50"/>
</dbReference>
<evidence type="ECO:0000256" key="3">
    <source>
        <dbReference type="ARBA" id="ARBA00007931"/>
    </source>
</evidence>
<feature type="transmembrane region" description="Helical" evidence="14">
    <location>
        <begin position="323"/>
        <end position="343"/>
    </location>
</feature>
<comment type="subcellular location">
    <subcellularLocation>
        <location evidence="2">Membrane</location>
        <topology evidence="2">Multi-pass membrane protein</topology>
    </subcellularLocation>
</comment>
<keyword evidence="5" id="KW-0645">Protease</keyword>
<proteinExistence type="inferred from homology"/>
<reference evidence="16 17" key="1">
    <citation type="submission" date="2020-09" db="EMBL/GenBank/DDBJ databases">
        <title>Novel species in genus Gordonia.</title>
        <authorList>
            <person name="Zhang G."/>
        </authorList>
    </citation>
    <scope>NUCLEOTIDE SEQUENCE [LARGE SCALE GENOMIC DNA]</scope>
    <source>
        <strain evidence="16 17">ON-33</strain>
    </source>
</reference>
<comment type="caution">
    <text evidence="16">The sequence shown here is derived from an EMBL/GenBank/DDBJ whole genome shotgun (WGS) entry which is preliminary data.</text>
</comment>
<keyword evidence="17" id="KW-1185">Reference proteome</keyword>
<comment type="similarity">
    <text evidence="3">Belongs to the peptidase M50B family.</text>
</comment>
<keyword evidence="7" id="KW-0378">Hydrolase</keyword>
<dbReference type="PROSITE" id="PS50106">
    <property type="entry name" value="PDZ"/>
    <property type="match status" value="1"/>
</dbReference>
<dbReference type="Proteomes" id="UP000602395">
    <property type="component" value="Unassembled WGS sequence"/>
</dbReference>
<evidence type="ECO:0000256" key="7">
    <source>
        <dbReference type="ARBA" id="ARBA00022801"/>
    </source>
</evidence>
<name>A0ABR7WIT9_9ACTN</name>
<evidence type="ECO:0000256" key="13">
    <source>
        <dbReference type="ARBA" id="ARBA00033476"/>
    </source>
</evidence>
<dbReference type="PANTHER" id="PTHR42837:SF2">
    <property type="entry name" value="MEMBRANE METALLOPROTEASE ARASP2, CHLOROPLASTIC-RELATED"/>
    <property type="match status" value="1"/>
</dbReference>
<evidence type="ECO:0000256" key="11">
    <source>
        <dbReference type="ARBA" id="ARBA00023136"/>
    </source>
</evidence>
<dbReference type="InterPro" id="IPR036034">
    <property type="entry name" value="PDZ_sf"/>
</dbReference>
<dbReference type="SMART" id="SM00228">
    <property type="entry name" value="PDZ"/>
    <property type="match status" value="1"/>
</dbReference>
<keyword evidence="10 16" id="KW-0482">Metalloprotease</keyword>
<evidence type="ECO:0000259" key="15">
    <source>
        <dbReference type="PROSITE" id="PS50106"/>
    </source>
</evidence>
<accession>A0ABR7WIT9</accession>
<evidence type="ECO:0000256" key="5">
    <source>
        <dbReference type="ARBA" id="ARBA00022670"/>
    </source>
</evidence>
<evidence type="ECO:0000313" key="17">
    <source>
        <dbReference type="Proteomes" id="UP000602395"/>
    </source>
</evidence>
<dbReference type="Pfam" id="PF02163">
    <property type="entry name" value="Peptidase_M50"/>
    <property type="match status" value="1"/>
</dbReference>
<feature type="transmembrane region" description="Helical" evidence="14">
    <location>
        <begin position="97"/>
        <end position="124"/>
    </location>
</feature>
<evidence type="ECO:0000256" key="1">
    <source>
        <dbReference type="ARBA" id="ARBA00001947"/>
    </source>
</evidence>
<evidence type="ECO:0000256" key="12">
    <source>
        <dbReference type="ARBA" id="ARBA00032214"/>
    </source>
</evidence>
<dbReference type="SUPFAM" id="SSF50156">
    <property type="entry name" value="PDZ domain-like"/>
    <property type="match status" value="1"/>
</dbReference>
<keyword evidence="11 14" id="KW-0472">Membrane</keyword>
<dbReference type="Gene3D" id="2.30.42.10">
    <property type="match status" value="1"/>
</dbReference>
<evidence type="ECO:0000256" key="2">
    <source>
        <dbReference type="ARBA" id="ARBA00004141"/>
    </source>
</evidence>